<dbReference type="Proteomes" id="UP001149165">
    <property type="component" value="Unassembled WGS sequence"/>
</dbReference>
<dbReference type="EMBL" id="JAPQKH010000003">
    <property type="protein sequence ID" value="KAJ5107198.1"/>
    <property type="molecule type" value="Genomic_DNA"/>
</dbReference>
<dbReference type="Pfam" id="PF17784">
    <property type="entry name" value="Sulfotransfer_4"/>
    <property type="match status" value="1"/>
</dbReference>
<evidence type="ECO:0008006" key="3">
    <source>
        <dbReference type="Google" id="ProtNLM"/>
    </source>
</evidence>
<evidence type="ECO:0000313" key="2">
    <source>
        <dbReference type="Proteomes" id="UP001149165"/>
    </source>
</evidence>
<dbReference type="InterPro" id="IPR040632">
    <property type="entry name" value="Sulfotransfer_4"/>
</dbReference>
<dbReference type="Gene3D" id="3.40.50.300">
    <property type="entry name" value="P-loop containing nucleotide triphosphate hydrolases"/>
    <property type="match status" value="1"/>
</dbReference>
<evidence type="ECO:0000313" key="1">
    <source>
        <dbReference type="EMBL" id="KAJ5107198.1"/>
    </source>
</evidence>
<dbReference type="OrthoDB" id="408152at2759"/>
<organism evidence="1 2">
    <name type="scientific">Penicillium angulare</name>
    <dbReference type="NCBI Taxonomy" id="116970"/>
    <lineage>
        <taxon>Eukaryota</taxon>
        <taxon>Fungi</taxon>
        <taxon>Dikarya</taxon>
        <taxon>Ascomycota</taxon>
        <taxon>Pezizomycotina</taxon>
        <taxon>Eurotiomycetes</taxon>
        <taxon>Eurotiomycetidae</taxon>
        <taxon>Eurotiales</taxon>
        <taxon>Aspergillaceae</taxon>
        <taxon>Penicillium</taxon>
    </lineage>
</organism>
<dbReference type="SUPFAM" id="SSF52540">
    <property type="entry name" value="P-loop containing nucleoside triphosphate hydrolases"/>
    <property type="match status" value="1"/>
</dbReference>
<proteinExistence type="predicted"/>
<reference evidence="1" key="2">
    <citation type="journal article" date="2023" name="IMA Fungus">
        <title>Comparative genomic study of the Penicillium genus elucidates a diverse pangenome and 15 lateral gene transfer events.</title>
        <authorList>
            <person name="Petersen C."/>
            <person name="Sorensen T."/>
            <person name="Nielsen M.R."/>
            <person name="Sondergaard T.E."/>
            <person name="Sorensen J.L."/>
            <person name="Fitzpatrick D.A."/>
            <person name="Frisvad J.C."/>
            <person name="Nielsen K.L."/>
        </authorList>
    </citation>
    <scope>NUCLEOTIDE SEQUENCE</scope>
    <source>
        <strain evidence="1">IBT 30069</strain>
    </source>
</reference>
<dbReference type="PANTHER" id="PTHR36978">
    <property type="entry name" value="P-LOOP CONTAINING NUCLEOTIDE TRIPHOSPHATE HYDROLASE"/>
    <property type="match status" value="1"/>
</dbReference>
<dbReference type="PANTHER" id="PTHR36978:SF8">
    <property type="entry name" value="NAD DEPENDENT EPIMERASE_DEHYDRATASE"/>
    <property type="match status" value="1"/>
</dbReference>
<accession>A0A9W9FVK6</accession>
<sequence>MHVLERLFYGLPEPAPHKRSRPVEVLCLGMPRTGTESLSVALTTLGLDTYHGWDLVFEPDAKKLQYCHELQAVVDSLPVIFSPELLAAYPNAKVILNLRRDLDAWHRSMDKTMIQMVEESWALWIMHWFNSDFYWLWGLYENYAWPGVFRSITGSAKQGLRRNGKWVYRDHCNMIRGMVPKENLLEWYVEDGWEPLCKFLDKPIPDEPFPRTNTPGNFAGRKETLIKARFFRVLRNVFLTTATLAGITTAGVMLWQGRIRSPEVATRLNGFLVGFNKLSWNQ</sequence>
<gene>
    <name evidence="1" type="ORF">N7456_003873</name>
</gene>
<reference evidence="1" key="1">
    <citation type="submission" date="2022-11" db="EMBL/GenBank/DDBJ databases">
        <authorList>
            <person name="Petersen C."/>
        </authorList>
    </citation>
    <scope>NUCLEOTIDE SEQUENCE</scope>
    <source>
        <strain evidence="1">IBT 30069</strain>
    </source>
</reference>
<name>A0A9W9FVK6_9EURO</name>
<dbReference type="InterPro" id="IPR027417">
    <property type="entry name" value="P-loop_NTPase"/>
</dbReference>
<protein>
    <recommendedName>
        <fullName evidence="3">P-loop containing nucleoside triphosphate hydrolase protein</fullName>
    </recommendedName>
</protein>
<keyword evidence="2" id="KW-1185">Reference proteome</keyword>
<dbReference type="AlphaFoldDB" id="A0A9W9FVK6"/>
<comment type="caution">
    <text evidence="1">The sequence shown here is derived from an EMBL/GenBank/DDBJ whole genome shotgun (WGS) entry which is preliminary data.</text>
</comment>